<dbReference type="PROSITE" id="PS00059">
    <property type="entry name" value="ADH_ZINC"/>
    <property type="match status" value="1"/>
</dbReference>
<dbReference type="Gene3D" id="3.90.180.10">
    <property type="entry name" value="Medium-chain alcohol dehydrogenases, catalytic domain"/>
    <property type="match status" value="1"/>
</dbReference>
<keyword evidence="2 6" id="KW-0479">Metal-binding</keyword>
<dbReference type="GO" id="GO:0005829">
    <property type="term" value="C:cytosol"/>
    <property type="evidence" value="ECO:0007669"/>
    <property type="project" value="TreeGrafter"/>
</dbReference>
<evidence type="ECO:0000256" key="5">
    <source>
        <dbReference type="ARBA" id="ARBA00023027"/>
    </source>
</evidence>
<evidence type="ECO:0000256" key="1">
    <source>
        <dbReference type="ARBA" id="ARBA00001947"/>
    </source>
</evidence>
<dbReference type="GO" id="GO:0046294">
    <property type="term" value="P:formaldehyde catabolic process"/>
    <property type="evidence" value="ECO:0007669"/>
    <property type="project" value="TreeGrafter"/>
</dbReference>
<dbReference type="Pfam" id="PF08240">
    <property type="entry name" value="ADH_N"/>
    <property type="match status" value="1"/>
</dbReference>
<sequence length="360" mass="37626">MKAAIFHGVGEPLSIEEVDIAAPGPREILIKTAAVGLCRSDLHFLDGAYPHPTPVILGHEASGVVEAVGDAVTAFAVGDHVVTFLAPFCGTCRLCTSGQHSLCQDSSTKRGKDEPPRLSLNGEALPQFLNISGFAEKMLVHENGAVKIDKKMPLDRAALLGCAVITGASAIFNEAKLIPGESVAIIGAGGIGLSAINAAKIAGAGTIIAIDPLPQKRKLALKMGATHVVDANLDGAIDAVMDICPGGVDYAIEAVGRPQTAEMAWNISRRGGIAIILGMIAPGQKLSINGPTLLSGKTLKGSLMGGAKFKTDMPRLAHFYLNGQLDLDNVIAERISLSKINEAFDTLRRSENARSVIIFE</sequence>
<dbReference type="CDD" id="cd08279">
    <property type="entry name" value="Zn_ADH_class_III"/>
    <property type="match status" value="1"/>
</dbReference>
<accession>A0A1L3JAU6</accession>
<dbReference type="Gene3D" id="3.40.50.720">
    <property type="entry name" value="NAD(P)-binding Rossmann-like Domain"/>
    <property type="match status" value="1"/>
</dbReference>
<evidence type="ECO:0000256" key="3">
    <source>
        <dbReference type="ARBA" id="ARBA00022833"/>
    </source>
</evidence>
<evidence type="ECO:0000313" key="8">
    <source>
        <dbReference type="EMBL" id="APG62246.1"/>
    </source>
</evidence>
<dbReference type="KEGG" id="sphl:LPB140_04890"/>
<dbReference type="InterPro" id="IPR020843">
    <property type="entry name" value="ER"/>
</dbReference>
<dbReference type="OrthoDB" id="9770544at2"/>
<dbReference type="PANTHER" id="PTHR43880:SF12">
    <property type="entry name" value="ALCOHOL DEHYDROGENASE CLASS-3"/>
    <property type="match status" value="1"/>
</dbReference>
<evidence type="ECO:0000256" key="6">
    <source>
        <dbReference type="RuleBase" id="RU361277"/>
    </source>
</evidence>
<dbReference type="SUPFAM" id="SSF50129">
    <property type="entry name" value="GroES-like"/>
    <property type="match status" value="2"/>
</dbReference>
<dbReference type="Pfam" id="PF00107">
    <property type="entry name" value="ADH_zinc_N"/>
    <property type="match status" value="1"/>
</dbReference>
<dbReference type="STRING" id="1913578.LPB140_04890"/>
<keyword evidence="5" id="KW-0520">NAD</keyword>
<dbReference type="GO" id="GO:0051903">
    <property type="term" value="F:S-(hydroxymethyl)glutathione dehydrogenase [NAD(P)+] activity"/>
    <property type="evidence" value="ECO:0007669"/>
    <property type="project" value="TreeGrafter"/>
</dbReference>
<dbReference type="FunFam" id="3.40.50.720:FF:000003">
    <property type="entry name" value="S-(hydroxymethyl)glutathione dehydrogenase"/>
    <property type="match status" value="1"/>
</dbReference>
<evidence type="ECO:0000256" key="4">
    <source>
        <dbReference type="ARBA" id="ARBA00023002"/>
    </source>
</evidence>
<keyword evidence="4" id="KW-0560">Oxidoreductase</keyword>
<comment type="similarity">
    <text evidence="6">Belongs to the zinc-containing alcohol dehydrogenase family.</text>
</comment>
<evidence type="ECO:0000313" key="9">
    <source>
        <dbReference type="Proteomes" id="UP000242561"/>
    </source>
</evidence>
<dbReference type="AlphaFoldDB" id="A0A1L3JAU6"/>
<evidence type="ECO:0000259" key="7">
    <source>
        <dbReference type="SMART" id="SM00829"/>
    </source>
</evidence>
<dbReference type="Proteomes" id="UP000242561">
    <property type="component" value="Chromosome"/>
</dbReference>
<keyword evidence="3 6" id="KW-0862">Zinc</keyword>
<dbReference type="RefSeq" id="WP_072558897.1">
    <property type="nucleotide sequence ID" value="NZ_CP018154.1"/>
</dbReference>
<dbReference type="InterPro" id="IPR036291">
    <property type="entry name" value="NAD(P)-bd_dom_sf"/>
</dbReference>
<evidence type="ECO:0000256" key="2">
    <source>
        <dbReference type="ARBA" id="ARBA00022723"/>
    </source>
</evidence>
<dbReference type="InterPro" id="IPR002328">
    <property type="entry name" value="ADH_Zn_CS"/>
</dbReference>
<protein>
    <submittedName>
        <fullName evidence="8">Alcohol dehydrogenase</fullName>
    </submittedName>
</protein>
<dbReference type="PANTHER" id="PTHR43880">
    <property type="entry name" value="ALCOHOL DEHYDROGENASE"/>
    <property type="match status" value="1"/>
</dbReference>
<keyword evidence="9" id="KW-1185">Reference proteome</keyword>
<dbReference type="GO" id="GO:0008270">
    <property type="term" value="F:zinc ion binding"/>
    <property type="evidence" value="ECO:0007669"/>
    <property type="project" value="InterPro"/>
</dbReference>
<dbReference type="InterPro" id="IPR013149">
    <property type="entry name" value="ADH-like_C"/>
</dbReference>
<dbReference type="SMART" id="SM00829">
    <property type="entry name" value="PKS_ER"/>
    <property type="match status" value="1"/>
</dbReference>
<comment type="cofactor">
    <cofactor evidence="1 6">
        <name>Zn(2+)</name>
        <dbReference type="ChEBI" id="CHEBI:29105"/>
    </cofactor>
</comment>
<dbReference type="SUPFAM" id="SSF51735">
    <property type="entry name" value="NAD(P)-binding Rossmann-fold domains"/>
    <property type="match status" value="1"/>
</dbReference>
<proteinExistence type="inferred from homology"/>
<organism evidence="8 9">
    <name type="scientific">Sphingorhabdus lutea</name>
    <dbReference type="NCBI Taxonomy" id="1913578"/>
    <lineage>
        <taxon>Bacteria</taxon>
        <taxon>Pseudomonadati</taxon>
        <taxon>Pseudomonadota</taxon>
        <taxon>Alphaproteobacteria</taxon>
        <taxon>Sphingomonadales</taxon>
        <taxon>Sphingomonadaceae</taxon>
        <taxon>Sphingorhabdus</taxon>
    </lineage>
</organism>
<name>A0A1L3JAU6_9SPHN</name>
<gene>
    <name evidence="8" type="ORF">LPB140_04890</name>
</gene>
<dbReference type="InterPro" id="IPR013154">
    <property type="entry name" value="ADH-like_N"/>
</dbReference>
<dbReference type="InterPro" id="IPR011032">
    <property type="entry name" value="GroES-like_sf"/>
</dbReference>
<reference evidence="8 9" key="1">
    <citation type="submission" date="2016-11" db="EMBL/GenBank/DDBJ databases">
        <title>Sphingorhabdus sp. LPB0140, isolated from marine environment.</title>
        <authorList>
            <person name="Kim E."/>
            <person name="Yi H."/>
        </authorList>
    </citation>
    <scope>NUCLEOTIDE SEQUENCE [LARGE SCALE GENOMIC DNA]</scope>
    <source>
        <strain evidence="8 9">LPB0140</strain>
    </source>
</reference>
<feature type="domain" description="Enoyl reductase (ER)" evidence="7">
    <location>
        <begin position="8"/>
        <end position="357"/>
    </location>
</feature>
<dbReference type="EMBL" id="CP018154">
    <property type="protein sequence ID" value="APG62246.1"/>
    <property type="molecule type" value="Genomic_DNA"/>
</dbReference>